<dbReference type="EMBL" id="JAACJL010000018">
    <property type="protein sequence ID" value="KAF4618211.1"/>
    <property type="molecule type" value="Genomic_DNA"/>
</dbReference>
<dbReference type="Proteomes" id="UP000521872">
    <property type="component" value="Unassembled WGS sequence"/>
</dbReference>
<evidence type="ECO:0000313" key="1">
    <source>
        <dbReference type="EMBL" id="KAF4618211.1"/>
    </source>
</evidence>
<keyword evidence="2" id="KW-1185">Reference proteome</keyword>
<name>A0A8H4QVY6_9AGAR</name>
<proteinExistence type="predicted"/>
<accession>A0A8H4QVY6</accession>
<gene>
    <name evidence="1" type="ORF">D9613_011574</name>
</gene>
<organism evidence="1 2">
    <name type="scientific">Agrocybe pediades</name>
    <dbReference type="NCBI Taxonomy" id="84607"/>
    <lineage>
        <taxon>Eukaryota</taxon>
        <taxon>Fungi</taxon>
        <taxon>Dikarya</taxon>
        <taxon>Basidiomycota</taxon>
        <taxon>Agaricomycotina</taxon>
        <taxon>Agaricomycetes</taxon>
        <taxon>Agaricomycetidae</taxon>
        <taxon>Agaricales</taxon>
        <taxon>Agaricineae</taxon>
        <taxon>Strophariaceae</taxon>
        <taxon>Agrocybe</taxon>
    </lineage>
</organism>
<evidence type="ECO:0000313" key="2">
    <source>
        <dbReference type="Proteomes" id="UP000521872"/>
    </source>
</evidence>
<comment type="caution">
    <text evidence="1">The sequence shown here is derived from an EMBL/GenBank/DDBJ whole genome shotgun (WGS) entry which is preliminary data.</text>
</comment>
<sequence length="248" mass="28057">MIEEEVQRPVLTSDDTGAGLSVSGHPAIRSTLYSTPTSSFLDRLLLATAVSFALSLYVPYKLERLPYIKINLVSIGQSATNKINQVYDENFSPNLDQLYRTRSTLSGFKLKAQARRGRLFLLVYWDPLNCLRRPWPRRLHRLPCSYLNIFRLNLSTGAKPSLPSPHRPQPFFFPQLMVTQASTQLRQWFQQEFKGRCEDTAIPPPLPRPAFPAITEYYPTSVVPAGMCSFPENSGASPPSTRPSLQRI</sequence>
<dbReference type="AlphaFoldDB" id="A0A8H4QVY6"/>
<protein>
    <submittedName>
        <fullName evidence="1">Uncharacterized protein</fullName>
    </submittedName>
</protein>
<reference evidence="1 2" key="1">
    <citation type="submission" date="2019-12" db="EMBL/GenBank/DDBJ databases">
        <authorList>
            <person name="Floudas D."/>
            <person name="Bentzer J."/>
            <person name="Ahren D."/>
            <person name="Johansson T."/>
            <person name="Persson P."/>
            <person name="Tunlid A."/>
        </authorList>
    </citation>
    <scope>NUCLEOTIDE SEQUENCE [LARGE SCALE GENOMIC DNA]</scope>
    <source>
        <strain evidence="1 2">CBS 102.39</strain>
    </source>
</reference>